<evidence type="ECO:0000256" key="1">
    <source>
        <dbReference type="ARBA" id="ARBA00004651"/>
    </source>
</evidence>
<feature type="domain" description="Type II secretion system protein GspF" evidence="11">
    <location>
        <begin position="67"/>
        <end position="190"/>
    </location>
</feature>
<keyword evidence="4" id="KW-1003">Cell membrane</keyword>
<feature type="transmembrane region" description="Helical" evidence="10">
    <location>
        <begin position="373"/>
        <end position="397"/>
    </location>
</feature>
<proteinExistence type="inferred from homology"/>
<evidence type="ECO:0000313" key="13">
    <source>
        <dbReference type="Proteomes" id="UP001589836"/>
    </source>
</evidence>
<dbReference type="PRINTS" id="PR00812">
    <property type="entry name" value="BCTERIALGSPF"/>
</dbReference>
<comment type="similarity">
    <text evidence="2 8">Belongs to the GSP F family.</text>
</comment>
<evidence type="ECO:0000256" key="8">
    <source>
        <dbReference type="RuleBase" id="RU003923"/>
    </source>
</evidence>
<evidence type="ECO:0000256" key="9">
    <source>
        <dbReference type="SAM" id="MobiDB-lite"/>
    </source>
</evidence>
<sequence length="401" mass="45399">MAHYRYKGRNRQGQQKQGKVKADTKREAMEILKAEGLSITSIQEINSILYKDIQIGNAVKPKDFVVYLRQFSTLIDSGVSLVQSTEILSRQTSNKIMKNTLMDVRSKLESGQSFSYSAEQHPKVFPSLFVNMIRAGEAGGNLDEILEQMADYYEKQNEMRQKVISALTYPAVVLIIAIGIIIFLLSSVVPQFTDMFATMGGELPWITQFVIELGGITKKIWWLFLLLPFITLVVWKYMSHVDAISYRMDYLKLRLPVFGPLLQKAALVRMTRTLSSLFHSSVPILESVRITEKIVGNRVIEKVLVQSRTQLEKGESMAQPFSSHWIFPPLVTQMITVGEQTGSLDKMLSKVADFYESELDHSTDRLKTLIEPLMITMLAIIVGTIVASIAIPMFSIFEQIN</sequence>
<keyword evidence="13" id="KW-1185">Reference proteome</keyword>
<dbReference type="RefSeq" id="WP_377344974.1">
    <property type="nucleotide sequence ID" value="NZ_JBHLTP010000003.1"/>
</dbReference>
<dbReference type="Pfam" id="PF00482">
    <property type="entry name" value="T2SSF"/>
    <property type="match status" value="2"/>
</dbReference>
<organism evidence="12 13">
    <name type="scientific">Pontibacillus salicampi</name>
    <dbReference type="NCBI Taxonomy" id="1449801"/>
    <lineage>
        <taxon>Bacteria</taxon>
        <taxon>Bacillati</taxon>
        <taxon>Bacillota</taxon>
        <taxon>Bacilli</taxon>
        <taxon>Bacillales</taxon>
        <taxon>Bacillaceae</taxon>
        <taxon>Pontibacillus</taxon>
    </lineage>
</organism>
<keyword evidence="7 10" id="KW-0472">Membrane</keyword>
<evidence type="ECO:0000256" key="10">
    <source>
        <dbReference type="SAM" id="Phobius"/>
    </source>
</evidence>
<keyword evidence="5 8" id="KW-0812">Transmembrane</keyword>
<accession>A0ABV6LJ70</accession>
<dbReference type="Proteomes" id="UP001589836">
    <property type="component" value="Unassembled WGS sequence"/>
</dbReference>
<dbReference type="InterPro" id="IPR001992">
    <property type="entry name" value="T2SS_GspF/T4SS_PilC_CS"/>
</dbReference>
<dbReference type="Gene3D" id="1.20.81.30">
    <property type="entry name" value="Type II secretion system (T2SS), domain F"/>
    <property type="match status" value="2"/>
</dbReference>
<reference evidence="12 13" key="1">
    <citation type="submission" date="2024-09" db="EMBL/GenBank/DDBJ databases">
        <authorList>
            <person name="Sun Q."/>
            <person name="Mori K."/>
        </authorList>
    </citation>
    <scope>NUCLEOTIDE SEQUENCE [LARGE SCALE GENOMIC DNA]</scope>
    <source>
        <strain evidence="12 13">NCAIM B.02529</strain>
    </source>
</reference>
<keyword evidence="3 8" id="KW-0813">Transport</keyword>
<protein>
    <submittedName>
        <fullName evidence="12">Type II secretion system F family protein</fullName>
    </submittedName>
</protein>
<dbReference type="InterPro" id="IPR018076">
    <property type="entry name" value="T2SS_GspF_dom"/>
</dbReference>
<evidence type="ECO:0000256" key="3">
    <source>
        <dbReference type="ARBA" id="ARBA00022448"/>
    </source>
</evidence>
<dbReference type="EMBL" id="JBHLTP010000003">
    <property type="protein sequence ID" value="MFC0522443.1"/>
    <property type="molecule type" value="Genomic_DNA"/>
</dbReference>
<dbReference type="InterPro" id="IPR003004">
    <property type="entry name" value="GspF/PilC"/>
</dbReference>
<feature type="region of interest" description="Disordered" evidence="9">
    <location>
        <begin position="1"/>
        <end position="24"/>
    </location>
</feature>
<dbReference type="PANTHER" id="PTHR30012">
    <property type="entry name" value="GENERAL SECRETION PATHWAY PROTEIN"/>
    <property type="match status" value="1"/>
</dbReference>
<feature type="compositionally biased region" description="Basic residues" evidence="9">
    <location>
        <begin position="1"/>
        <end position="10"/>
    </location>
</feature>
<evidence type="ECO:0000256" key="4">
    <source>
        <dbReference type="ARBA" id="ARBA00022475"/>
    </source>
</evidence>
<evidence type="ECO:0000313" key="12">
    <source>
        <dbReference type="EMBL" id="MFC0522443.1"/>
    </source>
</evidence>
<name>A0ABV6LJ70_9BACI</name>
<feature type="domain" description="Type II secretion system protein GspF" evidence="11">
    <location>
        <begin position="271"/>
        <end position="392"/>
    </location>
</feature>
<evidence type="ECO:0000256" key="2">
    <source>
        <dbReference type="ARBA" id="ARBA00005745"/>
    </source>
</evidence>
<evidence type="ECO:0000256" key="7">
    <source>
        <dbReference type="ARBA" id="ARBA00023136"/>
    </source>
</evidence>
<gene>
    <name evidence="12" type="ORF">ACFFGV_02415</name>
</gene>
<feature type="transmembrane region" description="Helical" evidence="10">
    <location>
        <begin position="163"/>
        <end position="185"/>
    </location>
</feature>
<keyword evidence="6 10" id="KW-1133">Transmembrane helix</keyword>
<evidence type="ECO:0000256" key="5">
    <source>
        <dbReference type="ARBA" id="ARBA00022692"/>
    </source>
</evidence>
<dbReference type="PANTHER" id="PTHR30012:SF0">
    <property type="entry name" value="TYPE II SECRETION SYSTEM PROTEIN F-RELATED"/>
    <property type="match status" value="1"/>
</dbReference>
<feature type="transmembrane region" description="Helical" evidence="10">
    <location>
        <begin position="220"/>
        <end position="238"/>
    </location>
</feature>
<dbReference type="PROSITE" id="PS00874">
    <property type="entry name" value="T2SP_F"/>
    <property type="match status" value="1"/>
</dbReference>
<comment type="subcellular location">
    <subcellularLocation>
        <location evidence="1 8">Cell membrane</location>
        <topology evidence="1 8">Multi-pass membrane protein</topology>
    </subcellularLocation>
</comment>
<dbReference type="InterPro" id="IPR042094">
    <property type="entry name" value="T2SS_GspF_sf"/>
</dbReference>
<evidence type="ECO:0000259" key="11">
    <source>
        <dbReference type="Pfam" id="PF00482"/>
    </source>
</evidence>
<comment type="caution">
    <text evidence="12">The sequence shown here is derived from an EMBL/GenBank/DDBJ whole genome shotgun (WGS) entry which is preliminary data.</text>
</comment>
<evidence type="ECO:0000256" key="6">
    <source>
        <dbReference type="ARBA" id="ARBA00022989"/>
    </source>
</evidence>